<gene>
    <name evidence="2" type="ORF">H8S47_06385</name>
</gene>
<dbReference type="RefSeq" id="WP_187503084.1">
    <property type="nucleotide sequence ID" value="NZ_JACONT010000009.1"/>
</dbReference>
<feature type="transmembrane region" description="Helical" evidence="1">
    <location>
        <begin position="253"/>
        <end position="275"/>
    </location>
</feature>
<keyword evidence="1" id="KW-0472">Membrane</keyword>
<accession>A0ABR7ALH9</accession>
<keyword evidence="1" id="KW-0812">Transmembrane</keyword>
<feature type="transmembrane region" description="Helical" evidence="1">
    <location>
        <begin position="151"/>
        <end position="173"/>
    </location>
</feature>
<keyword evidence="1" id="KW-1133">Transmembrane helix</keyword>
<feature type="transmembrane region" description="Helical" evidence="1">
    <location>
        <begin position="307"/>
        <end position="328"/>
    </location>
</feature>
<comment type="caution">
    <text evidence="2">The sequence shown here is derived from an EMBL/GenBank/DDBJ whole genome shotgun (WGS) entry which is preliminary data.</text>
</comment>
<dbReference type="EMBL" id="JACONT010000009">
    <property type="protein sequence ID" value="MBC3941315.1"/>
    <property type="molecule type" value="Genomic_DNA"/>
</dbReference>
<reference evidence="2 3" key="1">
    <citation type="submission" date="2020-08" db="EMBL/GenBank/DDBJ databases">
        <title>Putative novel bacterial strains isolated from necrotic wheat leaf tissues caused by Xanthomonas translucens.</title>
        <authorList>
            <person name="Tambong J.T."/>
        </authorList>
    </citation>
    <scope>NUCLEOTIDE SEQUENCE [LARGE SCALE GENOMIC DNA]</scope>
    <source>
        <strain evidence="3">DOAB 1063</strain>
    </source>
</reference>
<sequence length="342" mass="37608">MFILWAAGAAQAERRKANDARIFFFIPLVILTTLMIGLRFEVGGDWGSYMILYNSIYFLSLPASFSITDPVYAMFNWLSAAFDLGISFVNLCCAALFMGGLARLAWKQPNPALAILVAVPYLIIVVAMGYTRQAAAIGVICFAIADASERHLIKLVVLIGIAALLHKSAILILPIALVPIFRRNTLLGIIGALLFVVLFVLVLRDTSDILVKNYVTGNYDSQGATIRVAMNVVAAVLFLLLRKRIDLPPFLKSFWTSCAVLALVSVFALAASSASSGVDRISLYLIPLQVICYSRLPYLLSNTKKALPSVLIGVIAYSFFVQFVWLNYADNANYWIPYKISL</sequence>
<feature type="transmembrane region" description="Helical" evidence="1">
    <location>
        <begin position="185"/>
        <end position="204"/>
    </location>
</feature>
<dbReference type="Proteomes" id="UP000597613">
    <property type="component" value="Unassembled WGS sequence"/>
</dbReference>
<evidence type="ECO:0000313" key="2">
    <source>
        <dbReference type="EMBL" id="MBC3941315.1"/>
    </source>
</evidence>
<protein>
    <submittedName>
        <fullName evidence="2">EpsG family protein</fullName>
    </submittedName>
</protein>
<proteinExistence type="predicted"/>
<feature type="transmembrane region" description="Helical" evidence="1">
    <location>
        <begin position="22"/>
        <end position="40"/>
    </location>
</feature>
<organism evidence="2 3">
    <name type="scientific">Sphingomonas albertensis</name>
    <dbReference type="NCBI Taxonomy" id="2762591"/>
    <lineage>
        <taxon>Bacteria</taxon>
        <taxon>Pseudomonadati</taxon>
        <taxon>Pseudomonadota</taxon>
        <taxon>Alphaproteobacteria</taxon>
        <taxon>Sphingomonadales</taxon>
        <taxon>Sphingomonadaceae</taxon>
        <taxon>Sphingomonas</taxon>
    </lineage>
</organism>
<feature type="transmembrane region" description="Helical" evidence="1">
    <location>
        <begin position="84"/>
        <end position="106"/>
    </location>
</feature>
<name>A0ABR7ALH9_9SPHN</name>
<keyword evidence="3" id="KW-1185">Reference proteome</keyword>
<dbReference type="Pfam" id="PF14897">
    <property type="entry name" value="EpsG"/>
    <property type="match status" value="1"/>
</dbReference>
<dbReference type="InterPro" id="IPR049458">
    <property type="entry name" value="EpsG-like"/>
</dbReference>
<evidence type="ECO:0000313" key="3">
    <source>
        <dbReference type="Proteomes" id="UP000597613"/>
    </source>
</evidence>
<evidence type="ECO:0000256" key="1">
    <source>
        <dbReference type="SAM" id="Phobius"/>
    </source>
</evidence>
<feature type="transmembrane region" description="Helical" evidence="1">
    <location>
        <begin position="224"/>
        <end position="241"/>
    </location>
</feature>
<feature type="transmembrane region" description="Helical" evidence="1">
    <location>
        <begin position="113"/>
        <end position="145"/>
    </location>
</feature>